<dbReference type="PANTHER" id="PTHR37423:SF5">
    <property type="entry name" value="SOLUBLE LYTIC MUREIN TRANSGLYCOSYLASE"/>
    <property type="match status" value="1"/>
</dbReference>
<gene>
    <name evidence="6" type="ORF">V3390_01590</name>
</gene>
<keyword evidence="2 3" id="KW-0732">Signal</keyword>
<evidence type="ECO:0000259" key="4">
    <source>
        <dbReference type="Pfam" id="PF01464"/>
    </source>
</evidence>
<evidence type="ECO:0000256" key="1">
    <source>
        <dbReference type="ARBA" id="ARBA00007734"/>
    </source>
</evidence>
<evidence type="ECO:0000256" key="2">
    <source>
        <dbReference type="ARBA" id="ARBA00022729"/>
    </source>
</evidence>
<comment type="similarity">
    <text evidence="1">Belongs to the transglycosylase Slt family.</text>
</comment>
<dbReference type="InterPro" id="IPR012289">
    <property type="entry name" value="Lytic_TGlycosylase_superhlx_L"/>
</dbReference>
<dbReference type="InterPro" id="IPR037061">
    <property type="entry name" value="Lytic_TGlycoase_superhlx_L_sf"/>
</dbReference>
<keyword evidence="7" id="KW-1185">Reference proteome</keyword>
<dbReference type="Proteomes" id="UP001356170">
    <property type="component" value="Unassembled WGS sequence"/>
</dbReference>
<evidence type="ECO:0000256" key="3">
    <source>
        <dbReference type="SAM" id="SignalP"/>
    </source>
</evidence>
<dbReference type="Pfam" id="PF14718">
    <property type="entry name" value="SLT_L"/>
    <property type="match status" value="1"/>
</dbReference>
<evidence type="ECO:0000313" key="6">
    <source>
        <dbReference type="EMBL" id="MEF2154934.1"/>
    </source>
</evidence>
<feature type="domain" description="Transglycosylase SLT" evidence="4">
    <location>
        <begin position="502"/>
        <end position="610"/>
    </location>
</feature>
<dbReference type="RefSeq" id="WP_331703078.1">
    <property type="nucleotide sequence ID" value="NZ_JAZHBO010000001.1"/>
</dbReference>
<dbReference type="InterPro" id="IPR008939">
    <property type="entry name" value="Lytic_TGlycosylase_superhlx_U"/>
</dbReference>
<feature type="domain" description="Lytic transglycosylase superhelical linker" evidence="5">
    <location>
        <begin position="423"/>
        <end position="479"/>
    </location>
</feature>
<evidence type="ECO:0000259" key="5">
    <source>
        <dbReference type="Pfam" id="PF14718"/>
    </source>
</evidence>
<dbReference type="SUPFAM" id="SSF53955">
    <property type="entry name" value="Lysozyme-like"/>
    <property type="match status" value="1"/>
</dbReference>
<dbReference type="InterPro" id="IPR008258">
    <property type="entry name" value="Transglycosylase_SLT_dom_1"/>
</dbReference>
<protein>
    <submittedName>
        <fullName evidence="6">Transglycosylase SLT domain-containing protein</fullName>
    </submittedName>
</protein>
<organism evidence="6 7">
    <name type="scientific">Aquilutibacter rugosus</name>
    <dbReference type="NCBI Taxonomy" id="3115820"/>
    <lineage>
        <taxon>Bacteria</taxon>
        <taxon>Pseudomonadati</taxon>
        <taxon>Pseudomonadota</taxon>
        <taxon>Gammaproteobacteria</taxon>
        <taxon>Lysobacterales</taxon>
        <taxon>Lysobacteraceae</taxon>
        <taxon>Aquilutibacter</taxon>
    </lineage>
</organism>
<evidence type="ECO:0000313" key="7">
    <source>
        <dbReference type="Proteomes" id="UP001356170"/>
    </source>
</evidence>
<dbReference type="Pfam" id="PF01464">
    <property type="entry name" value="SLT"/>
    <property type="match status" value="1"/>
</dbReference>
<feature type="chain" id="PRO_5045293892" evidence="3">
    <location>
        <begin position="24"/>
        <end position="676"/>
    </location>
</feature>
<proteinExistence type="inferred from homology"/>
<dbReference type="InterPro" id="IPR023346">
    <property type="entry name" value="Lysozyme-like_dom_sf"/>
</dbReference>
<dbReference type="EMBL" id="JAZHBO010000001">
    <property type="protein sequence ID" value="MEF2154934.1"/>
    <property type="molecule type" value="Genomic_DNA"/>
</dbReference>
<dbReference type="CDD" id="cd13401">
    <property type="entry name" value="Slt70-like"/>
    <property type="match status" value="1"/>
</dbReference>
<dbReference type="PROSITE" id="PS51257">
    <property type="entry name" value="PROKAR_LIPOPROTEIN"/>
    <property type="match status" value="1"/>
</dbReference>
<sequence>MNMRTAPLYLAIGLSLASASACAQSNASNTVFGPQAPQLPQPNVGAVRDAQLAQVAAALNGLESGSLSAVPAELSHHALAGWMEYAALTRSWSAVTSAQATAFLQRYKGQPVADRFREGWLAETGKRADWAAFNAAWDERITTETLRCYRLTATLPGSGSVPAAWSQQALSSWLKGTTPPQVCTAPLQTLATTGVLTDSMRWERIRLAALEGNAGVIRDTARGLPAGDASLALQYADFLSAPAAAKTNGWPRTPLSATVASVGLARLAKNNPTVADSQLPAVASALGMDDLQRGRVLYQAALWAAAENQPDAARRFAAVPAQAYDERLHEARQREAMQRRDWRGVLHAIEQMGAAQRSDSRWTYFEGRMKELLGDSAGARAAYARAATKAEFHGYLAADKLNQPYNLCPTTTVADATARTRIGSLPGLQRAMMLYGIRRQSWAQVEWSDATRNLADTDRIHAIEMAQTNGWFDRAVFDLNRTPKEQSQYWLRFPLHHEATIVNAARARNIDPEWVAAEIRAESVFNPQARSGANAIGLMQVIPATGATVARSIGEPWNGEATLLDPDANIRIGTAYLRQLKDRYGERPYYAIAGYNAGPGNLNRWKAQRPGWDPDLWIETISFKETREYVARILSFATLYDWRFNGTAIPVTARMNGDLNATRKAFTCPTSSIPAK</sequence>
<dbReference type="Gene3D" id="1.25.20.10">
    <property type="entry name" value="Bacterial muramidases"/>
    <property type="match status" value="1"/>
</dbReference>
<name>A0ABU7UWH9_9GAMM</name>
<dbReference type="Gene3D" id="1.10.530.10">
    <property type="match status" value="1"/>
</dbReference>
<dbReference type="SUPFAM" id="SSF48435">
    <property type="entry name" value="Bacterial muramidases"/>
    <property type="match status" value="1"/>
</dbReference>
<feature type="signal peptide" evidence="3">
    <location>
        <begin position="1"/>
        <end position="23"/>
    </location>
</feature>
<accession>A0ABU7UWH9</accession>
<comment type="caution">
    <text evidence="6">The sequence shown here is derived from an EMBL/GenBank/DDBJ whole genome shotgun (WGS) entry which is preliminary data.</text>
</comment>
<dbReference type="Gene3D" id="1.10.1240.20">
    <property type="entry name" value="Lytic transglycosylase, superhelical linker domain"/>
    <property type="match status" value="1"/>
</dbReference>
<dbReference type="PANTHER" id="PTHR37423">
    <property type="entry name" value="SOLUBLE LYTIC MUREIN TRANSGLYCOSYLASE-RELATED"/>
    <property type="match status" value="1"/>
</dbReference>
<reference evidence="6 7" key="1">
    <citation type="submission" date="2024-01" db="EMBL/GenBank/DDBJ databases">
        <title>Novel species of the genus Luteimonas isolated from rivers.</title>
        <authorList>
            <person name="Lu H."/>
        </authorList>
    </citation>
    <scope>NUCLEOTIDE SEQUENCE [LARGE SCALE GENOMIC DNA]</scope>
    <source>
        <strain evidence="6 7">FXH3W</strain>
    </source>
</reference>